<sequence>MQQAEKDISRQQLELFRALWVKRSLTEAAALLGVHVPKASRILKSLRETLGDELFVRVGSVMAPTKAAEELWPYVQDSLAALERLLKPQVFDPRQLKKTFAVIVFDQPLSRFGPVLVDELSVTAPGCRVVFLAPGSDWQEMLSDGRADVAISPSGNIRSGFEQLVASHCSYSITLRPGHPLLSLKRVRAADLEQYPECIVMASRLRGRQFMRDSTSPDNFVVVPDALAAPVFLLKTDAWMVACTLTSEQMFKAFFHLETIPFPEDFKPFAAPPSIKIVWHSRFSRDPAQQWFRGVLANSIKSVCGKDPWVNPMTWTPLEFRKKA</sequence>
<evidence type="ECO:0000256" key="3">
    <source>
        <dbReference type="ARBA" id="ARBA00023125"/>
    </source>
</evidence>
<name>A0ABT7ISP6_9BURK</name>
<dbReference type="PANTHER" id="PTHR30118:SF15">
    <property type="entry name" value="TRANSCRIPTIONAL REGULATORY PROTEIN"/>
    <property type="match status" value="1"/>
</dbReference>
<dbReference type="SUPFAM" id="SSF46785">
    <property type="entry name" value="Winged helix' DNA-binding domain"/>
    <property type="match status" value="1"/>
</dbReference>
<dbReference type="InterPro" id="IPR050389">
    <property type="entry name" value="LysR-type_TF"/>
</dbReference>
<dbReference type="Gene3D" id="1.10.10.10">
    <property type="entry name" value="Winged helix-like DNA-binding domain superfamily/Winged helix DNA-binding domain"/>
    <property type="match status" value="1"/>
</dbReference>
<dbReference type="InterPro" id="IPR005119">
    <property type="entry name" value="LysR_subst-bd"/>
</dbReference>
<evidence type="ECO:0000256" key="4">
    <source>
        <dbReference type="ARBA" id="ARBA00023163"/>
    </source>
</evidence>
<evidence type="ECO:0000256" key="1">
    <source>
        <dbReference type="ARBA" id="ARBA00009437"/>
    </source>
</evidence>
<evidence type="ECO:0000256" key="2">
    <source>
        <dbReference type="ARBA" id="ARBA00023015"/>
    </source>
</evidence>
<dbReference type="InterPro" id="IPR000847">
    <property type="entry name" value="LysR_HTH_N"/>
</dbReference>
<reference evidence="6" key="1">
    <citation type="submission" date="2023-03" db="EMBL/GenBank/DDBJ databases">
        <title>Mesosutterella sp. nov. isolated from porcine feces.</title>
        <authorList>
            <person name="Yu S."/>
        </authorList>
    </citation>
    <scope>NUCLEOTIDE SEQUENCE</scope>
    <source>
        <strain evidence="6">AGMB02718</strain>
    </source>
</reference>
<evidence type="ECO:0000259" key="5">
    <source>
        <dbReference type="PROSITE" id="PS50931"/>
    </source>
</evidence>
<dbReference type="Gene3D" id="3.40.190.10">
    <property type="entry name" value="Periplasmic binding protein-like II"/>
    <property type="match status" value="2"/>
</dbReference>
<accession>A0ABT7ISP6</accession>
<dbReference type="InterPro" id="IPR036390">
    <property type="entry name" value="WH_DNA-bd_sf"/>
</dbReference>
<dbReference type="Pfam" id="PF03466">
    <property type="entry name" value="LysR_substrate"/>
    <property type="match status" value="1"/>
</dbReference>
<organism evidence="6 7">
    <name type="scientific">Mesosutterella faecium</name>
    <dbReference type="NCBI Taxonomy" id="2925194"/>
    <lineage>
        <taxon>Bacteria</taxon>
        <taxon>Pseudomonadati</taxon>
        <taxon>Pseudomonadota</taxon>
        <taxon>Betaproteobacteria</taxon>
        <taxon>Burkholderiales</taxon>
        <taxon>Sutterellaceae</taxon>
        <taxon>Mesosutterella</taxon>
    </lineage>
</organism>
<evidence type="ECO:0000313" key="7">
    <source>
        <dbReference type="Proteomes" id="UP001165481"/>
    </source>
</evidence>
<dbReference type="PANTHER" id="PTHR30118">
    <property type="entry name" value="HTH-TYPE TRANSCRIPTIONAL REGULATOR LEUO-RELATED"/>
    <property type="match status" value="1"/>
</dbReference>
<keyword evidence="2" id="KW-0805">Transcription regulation</keyword>
<proteinExistence type="inferred from homology"/>
<dbReference type="RefSeq" id="WP_243377721.1">
    <property type="nucleotide sequence ID" value="NZ_JAKZJU020000001.1"/>
</dbReference>
<dbReference type="SUPFAM" id="SSF53850">
    <property type="entry name" value="Periplasmic binding protein-like II"/>
    <property type="match status" value="1"/>
</dbReference>
<dbReference type="Proteomes" id="UP001165481">
    <property type="component" value="Unassembled WGS sequence"/>
</dbReference>
<protein>
    <submittedName>
        <fullName evidence="6">LysR family transcriptional regulator</fullName>
    </submittedName>
</protein>
<dbReference type="EMBL" id="JAKZJU020000001">
    <property type="protein sequence ID" value="MDL2060302.1"/>
    <property type="molecule type" value="Genomic_DNA"/>
</dbReference>
<dbReference type="PROSITE" id="PS50931">
    <property type="entry name" value="HTH_LYSR"/>
    <property type="match status" value="1"/>
</dbReference>
<comment type="caution">
    <text evidence="6">The sequence shown here is derived from an EMBL/GenBank/DDBJ whole genome shotgun (WGS) entry which is preliminary data.</text>
</comment>
<feature type="domain" description="HTH lysR-type" evidence="5">
    <location>
        <begin position="11"/>
        <end position="65"/>
    </location>
</feature>
<dbReference type="Pfam" id="PF00126">
    <property type="entry name" value="HTH_1"/>
    <property type="match status" value="1"/>
</dbReference>
<keyword evidence="4" id="KW-0804">Transcription</keyword>
<keyword evidence="7" id="KW-1185">Reference proteome</keyword>
<gene>
    <name evidence="6" type="ORF">MUN46_010180</name>
</gene>
<keyword evidence="3" id="KW-0238">DNA-binding</keyword>
<dbReference type="InterPro" id="IPR036388">
    <property type="entry name" value="WH-like_DNA-bd_sf"/>
</dbReference>
<evidence type="ECO:0000313" key="6">
    <source>
        <dbReference type="EMBL" id="MDL2060302.1"/>
    </source>
</evidence>
<comment type="similarity">
    <text evidence="1">Belongs to the LysR transcriptional regulatory family.</text>
</comment>